<dbReference type="GO" id="GO:0071111">
    <property type="term" value="F:cyclic-guanylate-specific phosphodiesterase activity"/>
    <property type="evidence" value="ECO:0007669"/>
    <property type="project" value="InterPro"/>
</dbReference>
<dbReference type="RefSeq" id="WP_115991983.1">
    <property type="nucleotide sequence ID" value="NZ_QRDY01000003.1"/>
</dbReference>
<dbReference type="Proteomes" id="UP000256869">
    <property type="component" value="Unassembled WGS sequence"/>
</dbReference>
<dbReference type="InterPro" id="IPR050706">
    <property type="entry name" value="Cyclic-di-GMP_PDE-like"/>
</dbReference>
<dbReference type="Gene3D" id="3.20.20.450">
    <property type="entry name" value="EAL domain"/>
    <property type="match status" value="1"/>
</dbReference>
<comment type="caution">
    <text evidence="2">The sequence shown here is derived from an EMBL/GenBank/DDBJ whole genome shotgun (WGS) entry which is preliminary data.</text>
</comment>
<proteinExistence type="predicted"/>
<evidence type="ECO:0000313" key="3">
    <source>
        <dbReference type="Proteomes" id="UP000256869"/>
    </source>
</evidence>
<dbReference type="CDD" id="cd01948">
    <property type="entry name" value="EAL"/>
    <property type="match status" value="1"/>
</dbReference>
<dbReference type="SMART" id="SM00052">
    <property type="entry name" value="EAL"/>
    <property type="match status" value="1"/>
</dbReference>
<dbReference type="EMBL" id="QRDY01000003">
    <property type="protein sequence ID" value="RED63872.1"/>
    <property type="molecule type" value="Genomic_DNA"/>
</dbReference>
<dbReference type="InterPro" id="IPR001633">
    <property type="entry name" value="EAL_dom"/>
</dbReference>
<dbReference type="PANTHER" id="PTHR33121:SF76">
    <property type="entry name" value="SIGNALING PROTEIN"/>
    <property type="match status" value="1"/>
</dbReference>
<organism evidence="2 3">
    <name type="scientific">Cohnella lupini</name>
    <dbReference type="NCBI Taxonomy" id="1294267"/>
    <lineage>
        <taxon>Bacteria</taxon>
        <taxon>Bacillati</taxon>
        <taxon>Bacillota</taxon>
        <taxon>Bacilli</taxon>
        <taxon>Bacillales</taxon>
        <taxon>Paenibacillaceae</taxon>
        <taxon>Cohnella</taxon>
    </lineage>
</organism>
<name>A0A3D9IQ27_9BACL</name>
<reference evidence="2 3" key="1">
    <citation type="submission" date="2018-07" db="EMBL/GenBank/DDBJ databases">
        <title>Genomic Encyclopedia of Type Strains, Phase III (KMG-III): the genomes of soil and plant-associated and newly described type strains.</title>
        <authorList>
            <person name="Whitman W."/>
        </authorList>
    </citation>
    <scope>NUCLEOTIDE SEQUENCE [LARGE SCALE GENOMIC DNA]</scope>
    <source>
        <strain evidence="2 3">CECT 8236</strain>
    </source>
</reference>
<dbReference type="InterPro" id="IPR035919">
    <property type="entry name" value="EAL_sf"/>
</dbReference>
<accession>A0A3D9IQ27</accession>
<feature type="domain" description="EAL" evidence="1">
    <location>
        <begin position="196"/>
        <end position="446"/>
    </location>
</feature>
<dbReference type="AlphaFoldDB" id="A0A3D9IQ27"/>
<dbReference type="OrthoDB" id="581425at2"/>
<protein>
    <submittedName>
        <fullName evidence="2">EAL domain-containing protein (Putative c-di-GMP-specific phosphodiesterase class I)</fullName>
    </submittedName>
</protein>
<evidence type="ECO:0000313" key="2">
    <source>
        <dbReference type="EMBL" id="RED63872.1"/>
    </source>
</evidence>
<dbReference type="Pfam" id="PF00563">
    <property type="entry name" value="EAL"/>
    <property type="match status" value="1"/>
</dbReference>
<gene>
    <name evidence="2" type="ORF">DFP95_103113</name>
</gene>
<sequence>MMELIFQTLIDRLALAFKLILPDRSLKYFPPDFTVRRPISSLLNLRMKQGTECYLALYRLDFSSLQHEVPDEVWTAFHESCRRHLRFAATNRLGENRVIAIDQYNKMDFILLIEEQSPKEQGALIPSKLKQQVNDVRSDLEIGLAGHRPEWRNCLRVTVSTVPVSRCPAHSSVEKRLMESYQSALAMATGVVTPQMEALREQMENLLAEGSISVLAQPIMNLTSGDVYGWEILTRGPEGTVLHLPDELFQFASQTKLLSRLEFLVIKRAFEEISSRKVKEPVFLNVTAVTLSHPLFLSHVLQCLEKHPPLSPQQVYFEITERHQITNMEAMIDILRNYRKHGFRFAVDDAGSGYSSLQWIGELVPELIKIDRSVIQQVDRIAIKETLLKAIVNAAREMKCEIVAEGVEREEEADVLFRLDVAMGQGFYFARPNALLHEDERDMFQETKTKIQHRRGLVAS</sequence>
<evidence type="ECO:0000259" key="1">
    <source>
        <dbReference type="PROSITE" id="PS50883"/>
    </source>
</evidence>
<keyword evidence="3" id="KW-1185">Reference proteome</keyword>
<dbReference type="SUPFAM" id="SSF141868">
    <property type="entry name" value="EAL domain-like"/>
    <property type="match status" value="1"/>
</dbReference>
<dbReference type="PANTHER" id="PTHR33121">
    <property type="entry name" value="CYCLIC DI-GMP PHOSPHODIESTERASE PDEF"/>
    <property type="match status" value="1"/>
</dbReference>
<dbReference type="PROSITE" id="PS50883">
    <property type="entry name" value="EAL"/>
    <property type="match status" value="1"/>
</dbReference>